<keyword evidence="10" id="KW-0862">Zinc</keyword>
<accession>A0A814BUD1</accession>
<comment type="domain">
    <text evidence="14">The VLRF1 domain mediates binding to the 60S ribosomal subunit.</text>
</comment>
<dbReference type="GO" id="GO:0005737">
    <property type="term" value="C:cytoplasm"/>
    <property type="evidence" value="ECO:0007669"/>
    <property type="project" value="UniProtKB-SubCell"/>
</dbReference>
<feature type="region of interest" description="Disordered" evidence="16">
    <location>
        <begin position="213"/>
        <end position="243"/>
    </location>
</feature>
<dbReference type="InterPro" id="IPR036770">
    <property type="entry name" value="Ankyrin_rpt-contain_sf"/>
</dbReference>
<evidence type="ECO:0000256" key="14">
    <source>
        <dbReference type="PROSITE-ProRule" id="PRU01389"/>
    </source>
</evidence>
<keyword evidence="3 14" id="KW-0963">Cytoplasm</keyword>
<dbReference type="SUPFAM" id="SSF48403">
    <property type="entry name" value="Ankyrin repeat"/>
    <property type="match status" value="1"/>
</dbReference>
<feature type="repeat" description="ANK" evidence="13">
    <location>
        <begin position="324"/>
        <end position="356"/>
    </location>
</feature>
<dbReference type="PANTHER" id="PTHR16036">
    <property type="entry name" value="ANKYRIN REPEAT AND ZINC FINGER DOMAIN-CONTAINING PROTEIN 1"/>
    <property type="match status" value="1"/>
</dbReference>
<dbReference type="GO" id="GO:0004519">
    <property type="term" value="F:endonuclease activity"/>
    <property type="evidence" value="ECO:0007669"/>
    <property type="project" value="UniProtKB-KW"/>
</dbReference>
<protein>
    <recommendedName>
        <fullName evidence="17">VLRF1 domain-containing protein</fullName>
    </recommendedName>
</protein>
<evidence type="ECO:0000256" key="1">
    <source>
        <dbReference type="ARBA" id="ARBA00004496"/>
    </source>
</evidence>
<evidence type="ECO:0000256" key="11">
    <source>
        <dbReference type="ARBA" id="ARBA00023043"/>
    </source>
</evidence>
<keyword evidence="11 13" id="KW-0040">ANK repeat</keyword>
<evidence type="ECO:0000256" key="10">
    <source>
        <dbReference type="ARBA" id="ARBA00022833"/>
    </source>
</evidence>
<dbReference type="Pfam" id="PF18826">
    <property type="entry name" value="bVLRF1"/>
    <property type="match status" value="1"/>
</dbReference>
<dbReference type="PROSITE" id="PS52044">
    <property type="entry name" value="VLRF1"/>
    <property type="match status" value="1"/>
</dbReference>
<evidence type="ECO:0000256" key="16">
    <source>
        <dbReference type="SAM" id="MobiDB-lite"/>
    </source>
</evidence>
<feature type="region of interest" description="Disordered" evidence="16">
    <location>
        <begin position="90"/>
        <end position="109"/>
    </location>
</feature>
<evidence type="ECO:0000256" key="15">
    <source>
        <dbReference type="SAM" id="Coils"/>
    </source>
</evidence>
<comment type="subcellular location">
    <subcellularLocation>
        <location evidence="1">Cytoplasm</location>
    </subcellularLocation>
</comment>
<feature type="active site" evidence="14">
    <location>
        <position position="92"/>
    </location>
</feature>
<dbReference type="Proteomes" id="UP000663879">
    <property type="component" value="Unassembled WGS sequence"/>
</dbReference>
<dbReference type="Pfam" id="PF00023">
    <property type="entry name" value="Ank"/>
    <property type="match status" value="1"/>
</dbReference>
<keyword evidence="9 14" id="KW-0378">Hydrolase</keyword>
<evidence type="ECO:0000256" key="3">
    <source>
        <dbReference type="ARBA" id="ARBA00022490"/>
    </source>
</evidence>
<evidence type="ECO:0000256" key="6">
    <source>
        <dbReference type="ARBA" id="ARBA00022737"/>
    </source>
</evidence>
<dbReference type="OrthoDB" id="429841at2759"/>
<proteinExistence type="inferred from homology"/>
<keyword evidence="19" id="KW-1185">Reference proteome</keyword>
<feature type="coiled-coil region" evidence="15">
    <location>
        <begin position="399"/>
        <end position="437"/>
    </location>
</feature>
<keyword evidence="4 14" id="KW-0540">Nuclease</keyword>
<reference evidence="18" key="1">
    <citation type="submission" date="2021-02" db="EMBL/GenBank/DDBJ databases">
        <authorList>
            <person name="Nowell W R."/>
        </authorList>
    </citation>
    <scope>NUCLEOTIDE SEQUENCE</scope>
    <source>
        <strain evidence="18">Ploen Becks lab</strain>
    </source>
</reference>
<evidence type="ECO:0000256" key="13">
    <source>
        <dbReference type="PROSITE-ProRule" id="PRU00023"/>
    </source>
</evidence>
<comment type="caution">
    <text evidence="18">The sequence shown here is derived from an EMBL/GenBank/DDBJ whole genome shotgun (WGS) entry which is preliminary data.</text>
</comment>
<dbReference type="GO" id="GO:0016787">
    <property type="term" value="F:hydrolase activity"/>
    <property type="evidence" value="ECO:0007669"/>
    <property type="project" value="UniProtKB-KW"/>
</dbReference>
<keyword evidence="5" id="KW-0479">Metal-binding</keyword>
<keyword evidence="6" id="KW-0677">Repeat</keyword>
<sequence>MSNGKNRPKIFFKLSDSTIMSMFKSVLYSKKEIINCDEDILKLVKNIKLDDMWCIILVAAGHFAAAVFKGDQVVVHKTFHRYVVRAKRGGVQSQHDASGKHAKSAGANIRRSQEAAFKEDIKSLIGTEWKNEISQCKSIFIRVPQYNRSVLISTGPNTAPFDKNDQRLRTIPFMTFRPTFNEVKRAHNLLARVEQFDSDYLEVLTKFEKKVIESHKQDKSKPKPKPKKNKSSPNTSKSEDLDTSIKFVEEPLKPIKKLENDEYIQSLSGDNLKLFNDIYTSCMTNNVTKLTELLNPKLVENNKDLEDYKLSIEKIINKRLNKQNGFTLLHLCSQMGFGECVWQLLLNGADPTITDLSKNKILPYFVSQNKSIRDMYRRFMHDFPNRYNYELAKINDPLSSEKIQEKLDKEREKKKLKKQAKKERDALVKEKLNQQEIEDNERKLFLSLSDQEKRMLVVDRNFLNLMPKNDNDQLDSLTQAKYSPQKIRIISRCWYCGIDMSSSVPFEYFDYKFCSTKCLKSHRQQQQELKNAAIRPKLTS</sequence>
<evidence type="ECO:0000256" key="9">
    <source>
        <dbReference type="ARBA" id="ARBA00022801"/>
    </source>
</evidence>
<dbReference type="InterPro" id="IPR002110">
    <property type="entry name" value="Ankyrin_rpt"/>
</dbReference>
<evidence type="ECO:0000256" key="4">
    <source>
        <dbReference type="ARBA" id="ARBA00022722"/>
    </source>
</evidence>
<dbReference type="PANTHER" id="PTHR16036:SF2">
    <property type="entry name" value="TRNA ENDONUCLEASE ANKZF1"/>
    <property type="match status" value="1"/>
</dbReference>
<keyword evidence="8" id="KW-0863">Zinc-finger</keyword>
<dbReference type="Pfam" id="PF18716">
    <property type="entry name" value="VATC"/>
    <property type="match status" value="1"/>
</dbReference>
<evidence type="ECO:0000256" key="7">
    <source>
        <dbReference type="ARBA" id="ARBA00022759"/>
    </source>
</evidence>
<organism evidence="18 19">
    <name type="scientific">Brachionus calyciflorus</name>
    <dbReference type="NCBI Taxonomy" id="104777"/>
    <lineage>
        <taxon>Eukaryota</taxon>
        <taxon>Metazoa</taxon>
        <taxon>Spiralia</taxon>
        <taxon>Gnathifera</taxon>
        <taxon>Rotifera</taxon>
        <taxon>Eurotatoria</taxon>
        <taxon>Monogononta</taxon>
        <taxon>Pseudotrocha</taxon>
        <taxon>Ploima</taxon>
        <taxon>Brachionidae</taxon>
        <taxon>Brachionus</taxon>
    </lineage>
</organism>
<evidence type="ECO:0000259" key="17">
    <source>
        <dbReference type="PROSITE" id="PS52044"/>
    </source>
</evidence>
<dbReference type="InterPro" id="IPR047139">
    <property type="entry name" value="ANKZ1/VMS1"/>
</dbReference>
<evidence type="ECO:0000313" key="19">
    <source>
        <dbReference type="Proteomes" id="UP000663879"/>
    </source>
</evidence>
<evidence type="ECO:0000313" key="18">
    <source>
        <dbReference type="EMBL" id="CAF0932133.1"/>
    </source>
</evidence>
<dbReference type="PROSITE" id="PS50088">
    <property type="entry name" value="ANK_REPEAT"/>
    <property type="match status" value="1"/>
</dbReference>
<feature type="domain" description="VLRF1" evidence="17">
    <location>
        <begin position="49"/>
        <end position="193"/>
    </location>
</feature>
<dbReference type="Gene3D" id="1.25.40.20">
    <property type="entry name" value="Ankyrin repeat-containing domain"/>
    <property type="match status" value="1"/>
</dbReference>
<evidence type="ECO:0000256" key="2">
    <source>
        <dbReference type="ARBA" id="ARBA00009262"/>
    </source>
</evidence>
<keyword evidence="12 15" id="KW-0175">Coiled coil</keyword>
<evidence type="ECO:0000256" key="8">
    <source>
        <dbReference type="ARBA" id="ARBA00022771"/>
    </source>
</evidence>
<comment type="similarity">
    <text evidence="2 14">Belongs to the ANKZF1/VMS1 family.</text>
</comment>
<name>A0A814BUD1_9BILA</name>
<dbReference type="GO" id="GO:0008270">
    <property type="term" value="F:zinc ion binding"/>
    <property type="evidence" value="ECO:0007669"/>
    <property type="project" value="UniProtKB-KW"/>
</dbReference>
<dbReference type="EMBL" id="CAJNOC010002423">
    <property type="protein sequence ID" value="CAF0932133.1"/>
    <property type="molecule type" value="Genomic_DNA"/>
</dbReference>
<keyword evidence="7 14" id="KW-0255">Endonuclease</keyword>
<gene>
    <name evidence="18" type="ORF">OXX778_LOCUS12966</name>
</gene>
<dbReference type="InterPro" id="IPR041175">
    <property type="entry name" value="VLRF1/Vms1"/>
</dbReference>
<dbReference type="AlphaFoldDB" id="A0A814BUD1"/>
<dbReference type="GO" id="GO:0036503">
    <property type="term" value="P:ERAD pathway"/>
    <property type="evidence" value="ECO:0007669"/>
    <property type="project" value="TreeGrafter"/>
</dbReference>
<dbReference type="InterPro" id="IPR041540">
    <property type="entry name" value="VATC"/>
</dbReference>
<evidence type="ECO:0000256" key="12">
    <source>
        <dbReference type="ARBA" id="ARBA00023054"/>
    </source>
</evidence>
<evidence type="ECO:0000256" key="5">
    <source>
        <dbReference type="ARBA" id="ARBA00022723"/>
    </source>
</evidence>